<sequence>MHPQAAAFTSEEANERKPVPTILIDGACLCGRGRKTLKRLRKKANKSLLAESVAQQAQSSEEATHSTQVTHSCTSDQKHNHMTTAAVAVDTSAAAKRCRHNEEPTGPAQPPAKKHRHSSGKPKISKERLEAAGIDVKQFRYMHFNKERGSN</sequence>
<dbReference type="AlphaFoldDB" id="A0A183T3V3"/>
<dbReference type="WBParaSite" id="SSLN_0001157801-mRNA-1">
    <property type="protein sequence ID" value="SSLN_0001157801-mRNA-1"/>
    <property type="gene ID" value="SSLN_0001157801"/>
</dbReference>
<dbReference type="EMBL" id="UYSU01036330">
    <property type="protein sequence ID" value="VDL97536.1"/>
    <property type="molecule type" value="Genomic_DNA"/>
</dbReference>
<evidence type="ECO:0000313" key="3">
    <source>
        <dbReference type="Proteomes" id="UP000275846"/>
    </source>
</evidence>
<proteinExistence type="predicted"/>
<evidence type="ECO:0000313" key="4">
    <source>
        <dbReference type="WBParaSite" id="SSLN_0001157801-mRNA-1"/>
    </source>
</evidence>
<feature type="region of interest" description="Disordered" evidence="1">
    <location>
        <begin position="43"/>
        <end position="131"/>
    </location>
</feature>
<keyword evidence="3" id="KW-1185">Reference proteome</keyword>
<reference evidence="2 3" key="2">
    <citation type="submission" date="2018-11" db="EMBL/GenBank/DDBJ databases">
        <authorList>
            <consortium name="Pathogen Informatics"/>
        </authorList>
    </citation>
    <scope>NUCLEOTIDE SEQUENCE [LARGE SCALE GENOMIC DNA]</scope>
    <source>
        <strain evidence="2 3">NST_G2</strain>
    </source>
</reference>
<evidence type="ECO:0000313" key="2">
    <source>
        <dbReference type="EMBL" id="VDL97536.1"/>
    </source>
</evidence>
<name>A0A183T3V3_SCHSO</name>
<evidence type="ECO:0000256" key="1">
    <source>
        <dbReference type="SAM" id="MobiDB-lite"/>
    </source>
</evidence>
<protein>
    <submittedName>
        <fullName evidence="2 4">Uncharacterized protein</fullName>
    </submittedName>
</protein>
<dbReference type="OrthoDB" id="10629909at2759"/>
<organism evidence="4">
    <name type="scientific">Schistocephalus solidus</name>
    <name type="common">Tapeworm</name>
    <dbReference type="NCBI Taxonomy" id="70667"/>
    <lineage>
        <taxon>Eukaryota</taxon>
        <taxon>Metazoa</taxon>
        <taxon>Spiralia</taxon>
        <taxon>Lophotrochozoa</taxon>
        <taxon>Platyhelminthes</taxon>
        <taxon>Cestoda</taxon>
        <taxon>Eucestoda</taxon>
        <taxon>Diphyllobothriidea</taxon>
        <taxon>Diphyllobothriidae</taxon>
        <taxon>Schistocephalus</taxon>
    </lineage>
</organism>
<feature type="compositionally biased region" description="Polar residues" evidence="1">
    <location>
        <begin position="53"/>
        <end position="75"/>
    </location>
</feature>
<gene>
    <name evidence="2" type="ORF">SSLN_LOCUS11151</name>
</gene>
<dbReference type="Proteomes" id="UP000275846">
    <property type="component" value="Unassembled WGS sequence"/>
</dbReference>
<accession>A0A183T3V3</accession>
<feature type="compositionally biased region" description="Low complexity" evidence="1">
    <location>
        <begin position="83"/>
        <end position="95"/>
    </location>
</feature>
<reference evidence="4" key="1">
    <citation type="submission" date="2016-06" db="UniProtKB">
        <authorList>
            <consortium name="WormBaseParasite"/>
        </authorList>
    </citation>
    <scope>IDENTIFICATION</scope>
</reference>